<name>A0A1G8E9V9_9VIBR</name>
<evidence type="ECO:0000256" key="9">
    <source>
        <dbReference type="NCBIfam" id="TIGR01128"/>
    </source>
</evidence>
<gene>
    <name evidence="12" type="ORF">SAMN04488136_12372</name>
</gene>
<evidence type="ECO:0000256" key="7">
    <source>
        <dbReference type="ARBA" id="ARBA00034754"/>
    </source>
</evidence>
<accession>A0A1G8E9V9</accession>
<dbReference type="GO" id="GO:0009360">
    <property type="term" value="C:DNA polymerase III complex"/>
    <property type="evidence" value="ECO:0007669"/>
    <property type="project" value="UniProtKB-UniRule"/>
</dbReference>
<dbReference type="PANTHER" id="PTHR34388:SF1">
    <property type="entry name" value="DNA POLYMERASE III SUBUNIT DELTA"/>
    <property type="match status" value="1"/>
</dbReference>
<comment type="catalytic activity">
    <reaction evidence="8">
        <text>DNA(n) + a 2'-deoxyribonucleoside 5'-triphosphate = DNA(n+1) + diphosphate</text>
        <dbReference type="Rhea" id="RHEA:22508"/>
        <dbReference type="Rhea" id="RHEA-COMP:17339"/>
        <dbReference type="Rhea" id="RHEA-COMP:17340"/>
        <dbReference type="ChEBI" id="CHEBI:33019"/>
        <dbReference type="ChEBI" id="CHEBI:61560"/>
        <dbReference type="ChEBI" id="CHEBI:173112"/>
        <dbReference type="EC" id="2.7.7.7"/>
    </reaction>
</comment>
<dbReference type="InterPro" id="IPR027417">
    <property type="entry name" value="P-loop_NTPase"/>
</dbReference>
<proteinExistence type="inferred from homology"/>
<keyword evidence="5" id="KW-0235">DNA replication</keyword>
<evidence type="ECO:0000256" key="1">
    <source>
        <dbReference type="ARBA" id="ARBA00012417"/>
    </source>
</evidence>
<dbReference type="RefSeq" id="WP_093276745.1">
    <property type="nucleotide sequence ID" value="NZ_FNDD01000023.1"/>
</dbReference>
<evidence type="ECO:0000256" key="2">
    <source>
        <dbReference type="ARBA" id="ARBA00017703"/>
    </source>
</evidence>
<dbReference type="SUPFAM" id="SSF48019">
    <property type="entry name" value="post-AAA+ oligomerization domain-like"/>
    <property type="match status" value="1"/>
</dbReference>
<sequence>MRIFADRLPEQLAKTLHPVYLLFGNEPLLLQESKQAIRQAAASQGFDERHRFAVDNSFDWNPVFDCCQALSLFSARQLIELELPETVNAANAKELVALADMLHPDIMLVVVGTKLTKAQENTKWFKALNQRGCHVNCLSPDQSRLPQFVQTRCRQMGLQADNEAVQMLAQWHEGNLLALVQSLEKLALLYPDNQLNLVRLEESLSRHNHFTPFHWSDAVLAGKANRAQRILRQLEAEGVEITILARTIQKELILLTQLQSAAKHTPMTQLFERHRIWQSKRPIYSAALHRLSVVKLHQCLQTLAQLEIISKTQYEVSPWPLLHQLSAEICMPQVQFTKA</sequence>
<keyword evidence="3" id="KW-0808">Transferase</keyword>
<dbReference type="STRING" id="861298.SAMN04488136_12372"/>
<dbReference type="NCBIfam" id="TIGR01128">
    <property type="entry name" value="holA"/>
    <property type="match status" value="1"/>
</dbReference>
<evidence type="ECO:0000256" key="6">
    <source>
        <dbReference type="ARBA" id="ARBA00022932"/>
    </source>
</evidence>
<evidence type="ECO:0000256" key="3">
    <source>
        <dbReference type="ARBA" id="ARBA00022679"/>
    </source>
</evidence>
<evidence type="ECO:0000313" key="13">
    <source>
        <dbReference type="Proteomes" id="UP000198854"/>
    </source>
</evidence>
<feature type="domain" description="DNA polymerase III subunit delta C-terminal" evidence="11">
    <location>
        <begin position="212"/>
        <end position="331"/>
    </location>
</feature>
<dbReference type="InterPro" id="IPR005790">
    <property type="entry name" value="DNA_polIII_delta"/>
</dbReference>
<dbReference type="CDD" id="cd18138">
    <property type="entry name" value="HLD_clamp_pol_III_delta"/>
    <property type="match status" value="1"/>
</dbReference>
<evidence type="ECO:0000256" key="4">
    <source>
        <dbReference type="ARBA" id="ARBA00022695"/>
    </source>
</evidence>
<dbReference type="GO" id="GO:0003887">
    <property type="term" value="F:DNA-directed DNA polymerase activity"/>
    <property type="evidence" value="ECO:0007669"/>
    <property type="project" value="UniProtKB-UniRule"/>
</dbReference>
<dbReference type="OrthoDB" id="9770982at2"/>
<keyword evidence="13" id="KW-1185">Reference proteome</keyword>
<dbReference type="Gene3D" id="1.20.272.10">
    <property type="match status" value="1"/>
</dbReference>
<evidence type="ECO:0000259" key="11">
    <source>
        <dbReference type="Pfam" id="PF14840"/>
    </source>
</evidence>
<dbReference type="InterPro" id="IPR032780">
    <property type="entry name" value="DNA_pol3_delt_C"/>
</dbReference>
<evidence type="ECO:0000256" key="5">
    <source>
        <dbReference type="ARBA" id="ARBA00022705"/>
    </source>
</evidence>
<dbReference type="Pfam" id="PF14840">
    <property type="entry name" value="DNA_pol3_delt_C"/>
    <property type="match status" value="1"/>
</dbReference>
<keyword evidence="4" id="KW-0548">Nucleotidyltransferase</keyword>
<dbReference type="GO" id="GO:0006261">
    <property type="term" value="P:DNA-templated DNA replication"/>
    <property type="evidence" value="ECO:0007669"/>
    <property type="project" value="TreeGrafter"/>
</dbReference>
<evidence type="ECO:0000259" key="10">
    <source>
        <dbReference type="Pfam" id="PF06144"/>
    </source>
</evidence>
<evidence type="ECO:0000256" key="8">
    <source>
        <dbReference type="ARBA" id="ARBA00049244"/>
    </source>
</evidence>
<reference evidence="12 13" key="1">
    <citation type="submission" date="2016-10" db="EMBL/GenBank/DDBJ databases">
        <authorList>
            <person name="de Groot N.N."/>
        </authorList>
    </citation>
    <scope>NUCLEOTIDE SEQUENCE [LARGE SCALE GENOMIC DNA]</scope>
    <source>
        <strain evidence="12 13">CGMCC 1.10228</strain>
    </source>
</reference>
<comment type="similarity">
    <text evidence="7">Belongs to the DNA polymerase HolA subunit family.</text>
</comment>
<dbReference type="AlphaFoldDB" id="A0A1G8E9V9"/>
<dbReference type="PANTHER" id="PTHR34388">
    <property type="entry name" value="DNA POLYMERASE III SUBUNIT DELTA"/>
    <property type="match status" value="1"/>
</dbReference>
<dbReference type="InterPro" id="IPR008921">
    <property type="entry name" value="DNA_pol3_clamp-load_cplx_C"/>
</dbReference>
<feature type="domain" description="DNA polymerase III delta N-terminal" evidence="10">
    <location>
        <begin position="20"/>
        <end position="137"/>
    </location>
</feature>
<keyword evidence="6" id="KW-0239">DNA-directed DNA polymerase</keyword>
<dbReference type="EC" id="2.7.7.7" evidence="1 9"/>
<dbReference type="SUPFAM" id="SSF52540">
    <property type="entry name" value="P-loop containing nucleoside triphosphate hydrolases"/>
    <property type="match status" value="1"/>
</dbReference>
<dbReference type="InterPro" id="IPR010372">
    <property type="entry name" value="DNA_pol3_delta_N"/>
</dbReference>
<dbReference type="GO" id="GO:0003677">
    <property type="term" value="F:DNA binding"/>
    <property type="evidence" value="ECO:0007669"/>
    <property type="project" value="InterPro"/>
</dbReference>
<dbReference type="Gene3D" id="3.40.50.300">
    <property type="entry name" value="P-loop containing nucleotide triphosphate hydrolases"/>
    <property type="match status" value="1"/>
</dbReference>
<dbReference type="Pfam" id="PF06144">
    <property type="entry name" value="DNA_pol3_delta"/>
    <property type="match status" value="1"/>
</dbReference>
<dbReference type="EMBL" id="FNDD01000023">
    <property type="protein sequence ID" value="SDH66469.1"/>
    <property type="molecule type" value="Genomic_DNA"/>
</dbReference>
<dbReference type="Proteomes" id="UP000198854">
    <property type="component" value="Unassembled WGS sequence"/>
</dbReference>
<organism evidence="12 13">
    <name type="scientific">Vibrio xiamenensis</name>
    <dbReference type="NCBI Taxonomy" id="861298"/>
    <lineage>
        <taxon>Bacteria</taxon>
        <taxon>Pseudomonadati</taxon>
        <taxon>Pseudomonadota</taxon>
        <taxon>Gammaproteobacteria</taxon>
        <taxon>Vibrionales</taxon>
        <taxon>Vibrionaceae</taxon>
        <taxon>Vibrio</taxon>
    </lineage>
</organism>
<protein>
    <recommendedName>
        <fullName evidence="2 9">DNA polymerase III subunit delta</fullName>
        <ecNumber evidence="1 9">2.7.7.7</ecNumber>
    </recommendedName>
</protein>
<dbReference type="Gene3D" id="1.10.8.60">
    <property type="match status" value="1"/>
</dbReference>
<evidence type="ECO:0000313" key="12">
    <source>
        <dbReference type="EMBL" id="SDH66469.1"/>
    </source>
</evidence>